<dbReference type="InterPro" id="IPR045249">
    <property type="entry name" value="HARBI1-like"/>
</dbReference>
<evidence type="ECO:0000256" key="2">
    <source>
        <dbReference type="ARBA" id="ARBA00004123"/>
    </source>
</evidence>
<dbReference type="AlphaFoldDB" id="A0A8H7VW71"/>
<evidence type="ECO:0000256" key="4">
    <source>
        <dbReference type="ARBA" id="ARBA00022722"/>
    </source>
</evidence>
<dbReference type="GO" id="GO:0046872">
    <property type="term" value="F:metal ion binding"/>
    <property type="evidence" value="ECO:0007669"/>
    <property type="project" value="UniProtKB-KW"/>
</dbReference>
<evidence type="ECO:0000313" key="11">
    <source>
        <dbReference type="Proteomes" id="UP000613177"/>
    </source>
</evidence>
<evidence type="ECO:0000256" key="1">
    <source>
        <dbReference type="ARBA" id="ARBA00001968"/>
    </source>
</evidence>
<feature type="compositionally biased region" description="Acidic residues" evidence="8">
    <location>
        <begin position="386"/>
        <end position="401"/>
    </location>
</feature>
<keyword evidence="5" id="KW-0479">Metal-binding</keyword>
<feature type="region of interest" description="Disordered" evidence="8">
    <location>
        <begin position="386"/>
        <end position="420"/>
    </location>
</feature>
<keyword evidence="6" id="KW-0378">Hydrolase</keyword>
<proteinExistence type="inferred from homology"/>
<dbReference type="GO" id="GO:0005634">
    <property type="term" value="C:nucleus"/>
    <property type="evidence" value="ECO:0007669"/>
    <property type="project" value="UniProtKB-SubCell"/>
</dbReference>
<dbReference type="GO" id="GO:0004518">
    <property type="term" value="F:nuclease activity"/>
    <property type="evidence" value="ECO:0007669"/>
    <property type="project" value="UniProtKB-KW"/>
</dbReference>
<evidence type="ECO:0000313" key="10">
    <source>
        <dbReference type="EMBL" id="KAG2233662.1"/>
    </source>
</evidence>
<protein>
    <recommendedName>
        <fullName evidence="9">DDE Tnp4 domain-containing protein</fullName>
    </recommendedName>
</protein>
<keyword evidence="7" id="KW-0539">Nucleus</keyword>
<comment type="caution">
    <text evidence="10">The sequence shown here is derived from an EMBL/GenBank/DDBJ whole genome shotgun (WGS) entry which is preliminary data.</text>
</comment>
<evidence type="ECO:0000256" key="8">
    <source>
        <dbReference type="SAM" id="MobiDB-lite"/>
    </source>
</evidence>
<dbReference type="InterPro" id="IPR027806">
    <property type="entry name" value="HARBI1_dom"/>
</dbReference>
<comment type="subcellular location">
    <subcellularLocation>
        <location evidence="2">Nucleus</location>
    </subcellularLocation>
</comment>
<dbReference type="GO" id="GO:0016787">
    <property type="term" value="F:hydrolase activity"/>
    <property type="evidence" value="ECO:0007669"/>
    <property type="project" value="UniProtKB-KW"/>
</dbReference>
<reference evidence="10" key="1">
    <citation type="submission" date="2021-01" db="EMBL/GenBank/DDBJ databases">
        <title>Metabolic potential, ecology and presence of endohyphal bacteria is reflected in genomic diversity of Mucoromycotina.</title>
        <authorList>
            <person name="Muszewska A."/>
            <person name="Okrasinska A."/>
            <person name="Steczkiewicz K."/>
            <person name="Drgas O."/>
            <person name="Orlowska M."/>
            <person name="Perlinska-Lenart U."/>
            <person name="Aleksandrzak-Piekarczyk T."/>
            <person name="Szatraj K."/>
            <person name="Zielenkiewicz U."/>
            <person name="Pilsyk S."/>
            <person name="Malc E."/>
            <person name="Mieczkowski P."/>
            <person name="Kruszewska J.S."/>
            <person name="Biernat P."/>
            <person name="Pawlowska J."/>
        </authorList>
    </citation>
    <scope>NUCLEOTIDE SEQUENCE</scope>
    <source>
        <strain evidence="10">WA0000018081</strain>
    </source>
</reference>
<comment type="cofactor">
    <cofactor evidence="1">
        <name>a divalent metal cation</name>
        <dbReference type="ChEBI" id="CHEBI:60240"/>
    </cofactor>
</comment>
<gene>
    <name evidence="10" type="ORF">INT48_008452</name>
</gene>
<evidence type="ECO:0000259" key="9">
    <source>
        <dbReference type="Pfam" id="PF13359"/>
    </source>
</evidence>
<name>A0A8H7VW71_9FUNG</name>
<dbReference type="Pfam" id="PF13359">
    <property type="entry name" value="DDE_Tnp_4"/>
    <property type="match status" value="1"/>
</dbReference>
<accession>A0A8H7VW71</accession>
<keyword evidence="11" id="KW-1185">Reference proteome</keyword>
<dbReference type="PANTHER" id="PTHR22930:SF85">
    <property type="entry name" value="GH03217P-RELATED"/>
    <property type="match status" value="1"/>
</dbReference>
<keyword evidence="4" id="KW-0540">Nuclease</keyword>
<organism evidence="10 11">
    <name type="scientific">Thamnidium elegans</name>
    <dbReference type="NCBI Taxonomy" id="101142"/>
    <lineage>
        <taxon>Eukaryota</taxon>
        <taxon>Fungi</taxon>
        <taxon>Fungi incertae sedis</taxon>
        <taxon>Mucoromycota</taxon>
        <taxon>Mucoromycotina</taxon>
        <taxon>Mucoromycetes</taxon>
        <taxon>Mucorales</taxon>
        <taxon>Mucorineae</taxon>
        <taxon>Mucoraceae</taxon>
        <taxon>Thamnidium</taxon>
    </lineage>
</organism>
<dbReference type="EMBL" id="JAEPRE010000073">
    <property type="protein sequence ID" value="KAG2233662.1"/>
    <property type="molecule type" value="Genomic_DNA"/>
</dbReference>
<evidence type="ECO:0000256" key="3">
    <source>
        <dbReference type="ARBA" id="ARBA00006958"/>
    </source>
</evidence>
<evidence type="ECO:0000256" key="5">
    <source>
        <dbReference type="ARBA" id="ARBA00022723"/>
    </source>
</evidence>
<comment type="similarity">
    <text evidence="3">Belongs to the HARBI1 family.</text>
</comment>
<dbReference type="Proteomes" id="UP000613177">
    <property type="component" value="Unassembled WGS sequence"/>
</dbReference>
<feature type="domain" description="DDE Tnp4" evidence="9">
    <location>
        <begin position="213"/>
        <end position="370"/>
    </location>
</feature>
<dbReference type="PANTHER" id="PTHR22930">
    <property type="match status" value="1"/>
</dbReference>
<evidence type="ECO:0000256" key="6">
    <source>
        <dbReference type="ARBA" id="ARBA00022801"/>
    </source>
</evidence>
<sequence length="420" mass="48307">MPKVSVRQKKIATLQEKVQYNRREIAKRIASAPEEEWDSVVDKSIDAMIFDESFLELSQVLSSRYLPTGQRNNTNNTRISPNTFDYDAFISDEEKFAQTVRMTRENFDSLVNELKDHEVYQSKGLRPQSDFKVQIALVLDRIGSRGIGNSVGRLARSYGVSEGSVVKFTKRFFEAVVSLQTKYLSWPTDEEKTEIKSVNAEKTGFKDCIGIVDGMTADLAWKPSERAKLFLSGKEKYSLQSISICDQNKKIRYLETGFYGSRHDSEVYSDVDICKHPAKYFSGNEYLLGDSKYILTEQIITPFNNPYNMDPDKKRFNRYHDSMRETIDQTFSILKKRFQSLCELPLQIKNMTTDITFAQQWILVCVLLHNRLITLGGADIDLEENNSEQVVEEESGDDDNDSETHQLGVAPRHQIRCRQK</sequence>
<evidence type="ECO:0000256" key="7">
    <source>
        <dbReference type="ARBA" id="ARBA00023242"/>
    </source>
</evidence>